<feature type="compositionally biased region" description="Basic and acidic residues" evidence="1">
    <location>
        <begin position="1"/>
        <end position="14"/>
    </location>
</feature>
<reference evidence="3" key="1">
    <citation type="submission" date="2016-10" db="EMBL/GenBank/DDBJ databases">
        <authorList>
            <person name="Varghese N."/>
            <person name="Submissions S."/>
        </authorList>
    </citation>
    <scope>NUCLEOTIDE SEQUENCE [LARGE SCALE GENOMIC DNA]</scope>
    <source>
        <strain evidence="3">CGMCC 1.3704</strain>
    </source>
</reference>
<organism evidence="2 3">
    <name type="scientific">Halobacillus dabanensis</name>
    <dbReference type="NCBI Taxonomy" id="240302"/>
    <lineage>
        <taxon>Bacteria</taxon>
        <taxon>Bacillati</taxon>
        <taxon>Bacillota</taxon>
        <taxon>Bacilli</taxon>
        <taxon>Bacillales</taxon>
        <taxon>Bacillaceae</taxon>
        <taxon>Halobacillus</taxon>
    </lineage>
</organism>
<protein>
    <submittedName>
        <fullName evidence="2">Uncharacterized protein</fullName>
    </submittedName>
</protein>
<dbReference type="Proteomes" id="UP000183557">
    <property type="component" value="Unassembled WGS sequence"/>
</dbReference>
<gene>
    <name evidence="2" type="ORF">SAMN04487936_101404</name>
</gene>
<dbReference type="AlphaFoldDB" id="A0A1I3PPM8"/>
<evidence type="ECO:0000313" key="3">
    <source>
        <dbReference type="Proteomes" id="UP000183557"/>
    </source>
</evidence>
<keyword evidence="3" id="KW-1185">Reference proteome</keyword>
<evidence type="ECO:0000313" key="2">
    <source>
        <dbReference type="EMBL" id="SFJ23518.1"/>
    </source>
</evidence>
<sequence length="67" mass="7843">MSEEAHHMPTEKRVVPHKPFAPHKSLETESSRIGSFYGRRKDSRVGFVVSFLPIYGRFPLNFAYYQQ</sequence>
<feature type="region of interest" description="Disordered" evidence="1">
    <location>
        <begin position="1"/>
        <end position="26"/>
    </location>
</feature>
<evidence type="ECO:0000256" key="1">
    <source>
        <dbReference type="SAM" id="MobiDB-lite"/>
    </source>
</evidence>
<dbReference type="EMBL" id="FOSB01000001">
    <property type="protein sequence ID" value="SFJ23518.1"/>
    <property type="molecule type" value="Genomic_DNA"/>
</dbReference>
<accession>A0A1I3PPM8</accession>
<proteinExistence type="predicted"/>
<name>A0A1I3PPM8_HALDA</name>